<keyword evidence="5" id="KW-0547">Nucleotide-binding</keyword>
<keyword evidence="4" id="KW-0436">Ligase</keyword>
<gene>
    <name evidence="11" type="ORF">A3H68_00960</name>
</gene>
<dbReference type="CDD" id="cd00673">
    <property type="entry name" value="AlaRS_core"/>
    <property type="match status" value="1"/>
</dbReference>
<dbReference type="AlphaFoldDB" id="A0A1G2P2L5"/>
<dbReference type="InterPro" id="IPR012947">
    <property type="entry name" value="tRNA_SAD"/>
</dbReference>
<dbReference type="Proteomes" id="UP000176429">
    <property type="component" value="Unassembled WGS sequence"/>
</dbReference>
<evidence type="ECO:0000256" key="8">
    <source>
        <dbReference type="ARBA" id="ARBA00022917"/>
    </source>
</evidence>
<feature type="domain" description="Alanyl-transfer RNA synthetases family profile" evidence="10">
    <location>
        <begin position="1"/>
        <end position="640"/>
    </location>
</feature>
<keyword evidence="8" id="KW-0648">Protein biosynthesis</keyword>
<keyword evidence="9" id="KW-0030">Aminoacyl-tRNA synthetase</keyword>
<dbReference type="PRINTS" id="PR00980">
    <property type="entry name" value="TRNASYNTHALA"/>
</dbReference>
<dbReference type="SUPFAM" id="SSF55186">
    <property type="entry name" value="ThrRS/AlaRS common domain"/>
    <property type="match status" value="1"/>
</dbReference>
<dbReference type="InterPro" id="IPR002318">
    <property type="entry name" value="Ala-tRNA-lgiase_IIc"/>
</dbReference>
<comment type="caution">
    <text evidence="11">The sequence shown here is derived from an EMBL/GenBank/DDBJ whole genome shotgun (WGS) entry which is preliminary data.</text>
</comment>
<proteinExistence type="inferred from homology"/>
<sequence>MDLYQLRNRYLKFFESKGHTILPSAPLAPENDPTTLFTGSGMQPLVSYFLGQKHPLGTRLVNSQKCFRAEDLEEVGDNRHTTFFEMLGNWSLGDYFKKEQLPWIFEFLTDIIGLPAERLHVTVFGGDEKNGLPKDDEAAMIWKELFAKKRIDAKDVDIGSPENGSKTGTRGGRIFYYDSSKNWWSRSGRPEKMPAGEPGGPDSEIFFDFGPSTSSGQARHDLVFGKECHPNCNCGRFIEIGNSVFMQYKKNENGGFDLLPQKNVDFGGGLERISAAAKGNPDVFNTDGLNAVIQVLGKYSGKNYADVEGQDLRRMRVAADHVRAAVFMAGDQILPSNKERGYVMRRLIRRAVFMVDRLGVTDPAWIGEAVVSLCKNYGDFYGGLDNDAEGISRIISGEAEHFRKSLADGLRYFEKNAARDQINAETLFELFATHGIPVEMLYDLIAERGIDADKKAFERKIDEHRKQSRGATQEKFKGGLADTSAETTRLHTAHHLLLRALQMTLGDHVKQRGSNITAQRLRIDFSHGEKMTADQIARVEKIVNEKIAECLPMIKSVMGKEEAMKLNAESEFGKTYPDTVSVYSIGPSGATQDDPRLDKAFSMEFCGGPHAANTRELGKFKILKEESVAAGVRRIKATLG</sequence>
<keyword evidence="3" id="KW-0820">tRNA-binding</keyword>
<comment type="similarity">
    <text evidence="1">Belongs to the class-II aminoacyl-tRNA synthetase family.</text>
</comment>
<dbReference type="GO" id="GO:0005524">
    <property type="term" value="F:ATP binding"/>
    <property type="evidence" value="ECO:0007669"/>
    <property type="project" value="UniProtKB-KW"/>
</dbReference>
<dbReference type="GO" id="GO:0005829">
    <property type="term" value="C:cytosol"/>
    <property type="evidence" value="ECO:0007669"/>
    <property type="project" value="TreeGrafter"/>
</dbReference>
<dbReference type="GO" id="GO:0006419">
    <property type="term" value="P:alanyl-tRNA aminoacylation"/>
    <property type="evidence" value="ECO:0007669"/>
    <property type="project" value="InterPro"/>
</dbReference>
<dbReference type="InterPro" id="IPR045864">
    <property type="entry name" value="aa-tRNA-synth_II/BPL/LPL"/>
</dbReference>
<dbReference type="FunFam" id="3.30.980.10:FF:000004">
    <property type="entry name" value="Alanine--tRNA ligase, cytoplasmic"/>
    <property type="match status" value="1"/>
</dbReference>
<evidence type="ECO:0000313" key="12">
    <source>
        <dbReference type="Proteomes" id="UP000176429"/>
    </source>
</evidence>
<evidence type="ECO:0000259" key="10">
    <source>
        <dbReference type="PROSITE" id="PS50860"/>
    </source>
</evidence>
<evidence type="ECO:0000256" key="3">
    <source>
        <dbReference type="ARBA" id="ARBA00022555"/>
    </source>
</evidence>
<evidence type="ECO:0000256" key="4">
    <source>
        <dbReference type="ARBA" id="ARBA00022598"/>
    </source>
</evidence>
<dbReference type="SUPFAM" id="SSF101353">
    <property type="entry name" value="Putative anticodon-binding domain of alanyl-tRNA synthetase (AlaRS)"/>
    <property type="match status" value="1"/>
</dbReference>
<dbReference type="EC" id="6.1.1.7" evidence="2"/>
<dbReference type="Pfam" id="PF01411">
    <property type="entry name" value="tRNA-synt_2c"/>
    <property type="match status" value="1"/>
</dbReference>
<name>A0A1G2P2L5_9BACT</name>
<dbReference type="PROSITE" id="PS50860">
    <property type="entry name" value="AA_TRNA_LIGASE_II_ALA"/>
    <property type="match status" value="1"/>
</dbReference>
<evidence type="ECO:0000256" key="1">
    <source>
        <dbReference type="ARBA" id="ARBA00008226"/>
    </source>
</evidence>
<evidence type="ECO:0000256" key="5">
    <source>
        <dbReference type="ARBA" id="ARBA00022741"/>
    </source>
</evidence>
<dbReference type="Gene3D" id="3.30.980.10">
    <property type="entry name" value="Threonyl-trna Synthetase, Chain A, domain 2"/>
    <property type="match status" value="1"/>
</dbReference>
<reference evidence="11 12" key="1">
    <citation type="journal article" date="2016" name="Nat. Commun.">
        <title>Thousands of microbial genomes shed light on interconnected biogeochemical processes in an aquifer system.</title>
        <authorList>
            <person name="Anantharaman K."/>
            <person name="Brown C.T."/>
            <person name="Hug L.A."/>
            <person name="Sharon I."/>
            <person name="Castelle C.J."/>
            <person name="Probst A.J."/>
            <person name="Thomas B.C."/>
            <person name="Singh A."/>
            <person name="Wilkins M.J."/>
            <person name="Karaoz U."/>
            <person name="Brodie E.L."/>
            <person name="Williams K.H."/>
            <person name="Hubbard S.S."/>
            <person name="Banfield J.F."/>
        </authorList>
    </citation>
    <scope>NUCLEOTIDE SEQUENCE [LARGE SCALE GENOMIC DNA]</scope>
</reference>
<dbReference type="EMBL" id="MHSH01000004">
    <property type="protein sequence ID" value="OHA42513.1"/>
    <property type="molecule type" value="Genomic_DNA"/>
</dbReference>
<dbReference type="Gene3D" id="3.30.930.10">
    <property type="entry name" value="Bira Bifunctional Protein, Domain 2"/>
    <property type="match status" value="1"/>
</dbReference>
<evidence type="ECO:0000256" key="6">
    <source>
        <dbReference type="ARBA" id="ARBA00022840"/>
    </source>
</evidence>
<evidence type="ECO:0000256" key="9">
    <source>
        <dbReference type="ARBA" id="ARBA00023146"/>
    </source>
</evidence>
<protein>
    <recommendedName>
        <fullName evidence="2">alanine--tRNA ligase</fullName>
        <ecNumber evidence="2">6.1.1.7</ecNumber>
    </recommendedName>
</protein>
<dbReference type="SMART" id="SM00863">
    <property type="entry name" value="tRNA_SAD"/>
    <property type="match status" value="1"/>
</dbReference>
<organism evidence="11 12">
    <name type="scientific">Candidatus Taylorbacteria bacterium RIFCSPLOWO2_02_FULL_46_40</name>
    <dbReference type="NCBI Taxonomy" id="1802329"/>
    <lineage>
        <taxon>Bacteria</taxon>
        <taxon>Candidatus Tayloriibacteriota</taxon>
    </lineage>
</organism>
<dbReference type="Gene3D" id="3.30.54.20">
    <property type="match status" value="1"/>
</dbReference>
<dbReference type="NCBIfam" id="NF002436">
    <property type="entry name" value="PRK01584.1"/>
    <property type="match status" value="1"/>
</dbReference>
<dbReference type="InterPro" id="IPR018165">
    <property type="entry name" value="Ala-tRNA-synth_IIc_core"/>
</dbReference>
<keyword evidence="7" id="KW-0694">RNA-binding</keyword>
<evidence type="ECO:0000256" key="2">
    <source>
        <dbReference type="ARBA" id="ARBA00013168"/>
    </source>
</evidence>
<evidence type="ECO:0000256" key="7">
    <source>
        <dbReference type="ARBA" id="ARBA00022884"/>
    </source>
</evidence>
<dbReference type="Pfam" id="PF07973">
    <property type="entry name" value="tRNA_SAD"/>
    <property type="match status" value="1"/>
</dbReference>
<dbReference type="InterPro" id="IPR018162">
    <property type="entry name" value="Ala-tRNA-ligase_IIc_anticod-bd"/>
</dbReference>
<dbReference type="GO" id="GO:0002161">
    <property type="term" value="F:aminoacyl-tRNA deacylase activity"/>
    <property type="evidence" value="ECO:0007669"/>
    <property type="project" value="TreeGrafter"/>
</dbReference>
<dbReference type="PANTHER" id="PTHR11777:SF9">
    <property type="entry name" value="ALANINE--TRNA LIGASE, CYTOPLASMIC"/>
    <property type="match status" value="1"/>
</dbReference>
<evidence type="ECO:0000313" key="11">
    <source>
        <dbReference type="EMBL" id="OHA42513.1"/>
    </source>
</evidence>
<keyword evidence="6" id="KW-0067">ATP-binding</keyword>
<dbReference type="InterPro" id="IPR018164">
    <property type="entry name" value="Ala-tRNA-synth_IIc_N"/>
</dbReference>
<dbReference type="InterPro" id="IPR018163">
    <property type="entry name" value="Thr/Ala-tRNA-synth_IIc_edit"/>
</dbReference>
<dbReference type="PANTHER" id="PTHR11777">
    <property type="entry name" value="ALANYL-TRNA SYNTHETASE"/>
    <property type="match status" value="1"/>
</dbReference>
<dbReference type="GO" id="GO:0000049">
    <property type="term" value="F:tRNA binding"/>
    <property type="evidence" value="ECO:0007669"/>
    <property type="project" value="UniProtKB-KW"/>
</dbReference>
<accession>A0A1G2P2L5</accession>
<dbReference type="InterPro" id="IPR050058">
    <property type="entry name" value="Ala-tRNA_ligase"/>
</dbReference>
<dbReference type="GO" id="GO:0004813">
    <property type="term" value="F:alanine-tRNA ligase activity"/>
    <property type="evidence" value="ECO:0007669"/>
    <property type="project" value="UniProtKB-EC"/>
</dbReference>
<dbReference type="SUPFAM" id="SSF55681">
    <property type="entry name" value="Class II aaRS and biotin synthetases"/>
    <property type="match status" value="1"/>
</dbReference>